<proteinExistence type="predicted"/>
<evidence type="ECO:0000256" key="1">
    <source>
        <dbReference type="SAM" id="MobiDB-lite"/>
    </source>
</evidence>
<dbReference type="EMBL" id="NAJL01000026">
    <property type="protein sequence ID" value="TKA26849.1"/>
    <property type="molecule type" value="Genomic_DNA"/>
</dbReference>
<name>A0A4V5N4D9_9PEZI</name>
<sequence>MWQSQWAPKPEVPAAAEQQQPPPPPQADIDPTPPALSPAITNELRPTSSLSASAPTFAPATPGAPPPDVSTSDEFAQTGAAQEDLFDDVIAVDESMRVRSDDDLFADDFTPVTQPIVEQPAPLPAETRTRGGVEGSRGRARGGGRARGRGASAQVKRDSIDTPQPASSAPQDEANALPPQPAQTFDGVPTGPQKDSVPSVRGDRRATGGVRKPKLSEDELASKMAQIKLKNAELSAAHERAEADAASFAHREAQAKHHAAQKAKVERKDRQQMMGERERNRLRKLKAMEGREWDVEKQEEDFRRGGKFDKVGGFAGDQRGYTDGREYLYQEPRGGGGGGRGGSRGGRGGRPAEGGMAPPPRMEEFPALAGSARPTEGARPGLEREASANAGKSWADQVESAS</sequence>
<feature type="region of interest" description="Disordered" evidence="1">
    <location>
        <begin position="103"/>
        <end position="219"/>
    </location>
</feature>
<feature type="region of interest" description="Disordered" evidence="1">
    <location>
        <begin position="241"/>
        <end position="285"/>
    </location>
</feature>
<dbReference type="Proteomes" id="UP000308549">
    <property type="component" value="Unassembled WGS sequence"/>
</dbReference>
<feature type="compositionally biased region" description="Basic and acidic residues" evidence="1">
    <location>
        <begin position="241"/>
        <end position="255"/>
    </location>
</feature>
<dbReference type="AlphaFoldDB" id="A0A4V5N4D9"/>
<protein>
    <submittedName>
        <fullName evidence="2">Uncharacterized protein</fullName>
    </submittedName>
</protein>
<feature type="compositionally biased region" description="Gly residues" evidence="1">
    <location>
        <begin position="333"/>
        <end position="352"/>
    </location>
</feature>
<feature type="compositionally biased region" description="Low complexity" evidence="1">
    <location>
        <begin position="7"/>
        <end position="19"/>
    </location>
</feature>
<evidence type="ECO:0000313" key="2">
    <source>
        <dbReference type="EMBL" id="TKA26849.1"/>
    </source>
</evidence>
<feature type="compositionally biased region" description="Basic residues" evidence="1">
    <location>
        <begin position="138"/>
        <end position="148"/>
    </location>
</feature>
<feature type="compositionally biased region" description="Low complexity" evidence="1">
    <location>
        <begin position="46"/>
        <end position="61"/>
    </location>
</feature>
<feature type="compositionally biased region" description="Pro residues" evidence="1">
    <location>
        <begin position="20"/>
        <end position="36"/>
    </location>
</feature>
<keyword evidence="3" id="KW-1185">Reference proteome</keyword>
<accession>A0A4V5N4D9</accession>
<feature type="compositionally biased region" description="Polar residues" evidence="1">
    <location>
        <begin position="161"/>
        <end position="170"/>
    </location>
</feature>
<evidence type="ECO:0000313" key="3">
    <source>
        <dbReference type="Proteomes" id="UP000308549"/>
    </source>
</evidence>
<feature type="region of interest" description="Disordered" evidence="1">
    <location>
        <begin position="306"/>
        <end position="402"/>
    </location>
</feature>
<comment type="caution">
    <text evidence="2">The sequence shown here is derived from an EMBL/GenBank/DDBJ whole genome shotgun (WGS) entry which is preliminary data.</text>
</comment>
<dbReference type="OrthoDB" id="2402960at2759"/>
<feature type="compositionally biased region" description="Basic and acidic residues" evidence="1">
    <location>
        <begin position="263"/>
        <end position="279"/>
    </location>
</feature>
<reference evidence="2 3" key="1">
    <citation type="submission" date="2017-03" db="EMBL/GenBank/DDBJ databases">
        <title>Genomes of endolithic fungi from Antarctica.</title>
        <authorList>
            <person name="Coleine C."/>
            <person name="Masonjones S."/>
            <person name="Stajich J.E."/>
        </authorList>
    </citation>
    <scope>NUCLEOTIDE SEQUENCE [LARGE SCALE GENOMIC DNA]</scope>
    <source>
        <strain evidence="2 3">CCFEE 6315</strain>
    </source>
</reference>
<feature type="region of interest" description="Disordered" evidence="1">
    <location>
        <begin position="1"/>
        <end position="87"/>
    </location>
</feature>
<organism evidence="2 3">
    <name type="scientific">Salinomyces thailandicus</name>
    <dbReference type="NCBI Taxonomy" id="706561"/>
    <lineage>
        <taxon>Eukaryota</taxon>
        <taxon>Fungi</taxon>
        <taxon>Dikarya</taxon>
        <taxon>Ascomycota</taxon>
        <taxon>Pezizomycotina</taxon>
        <taxon>Dothideomycetes</taxon>
        <taxon>Dothideomycetidae</taxon>
        <taxon>Mycosphaerellales</taxon>
        <taxon>Teratosphaeriaceae</taxon>
        <taxon>Salinomyces</taxon>
    </lineage>
</organism>
<gene>
    <name evidence="2" type="ORF">B0A50_04295</name>
</gene>